<dbReference type="GO" id="GO:0003677">
    <property type="term" value="F:DNA binding"/>
    <property type="evidence" value="ECO:0007669"/>
    <property type="project" value="UniProtKB-UniRule"/>
</dbReference>
<dbReference type="InterPro" id="IPR013762">
    <property type="entry name" value="Integrase-like_cat_sf"/>
</dbReference>
<name>A0AAP2Z3H5_9EURY</name>
<feature type="domain" description="Core-binding (CB)" evidence="6">
    <location>
        <begin position="7"/>
        <end position="92"/>
    </location>
</feature>
<keyword evidence="1" id="KW-0229">DNA integration</keyword>
<dbReference type="InterPro" id="IPR050090">
    <property type="entry name" value="Tyrosine_recombinase_XerCD"/>
</dbReference>
<dbReference type="Gene3D" id="1.10.150.130">
    <property type="match status" value="1"/>
</dbReference>
<keyword evidence="2 4" id="KW-0238">DNA-binding</keyword>
<dbReference type="SUPFAM" id="SSF56349">
    <property type="entry name" value="DNA breaking-rejoining enzymes"/>
    <property type="match status" value="1"/>
</dbReference>
<organism evidence="7 8">
    <name type="scientific">Natronoglomus mannanivorans</name>
    <dbReference type="NCBI Taxonomy" id="2979990"/>
    <lineage>
        <taxon>Archaea</taxon>
        <taxon>Methanobacteriati</taxon>
        <taxon>Methanobacteriota</taxon>
        <taxon>Stenosarchaea group</taxon>
        <taxon>Halobacteria</taxon>
        <taxon>Halobacteriales</taxon>
        <taxon>Natrialbaceae</taxon>
        <taxon>Natronoglomus</taxon>
    </lineage>
</organism>
<evidence type="ECO:0000313" key="8">
    <source>
        <dbReference type="Proteomes" id="UP001321018"/>
    </source>
</evidence>
<dbReference type="Proteomes" id="UP001321018">
    <property type="component" value="Unassembled WGS sequence"/>
</dbReference>
<evidence type="ECO:0000313" key="7">
    <source>
        <dbReference type="EMBL" id="MCU4743369.1"/>
    </source>
</evidence>
<evidence type="ECO:0000259" key="6">
    <source>
        <dbReference type="PROSITE" id="PS51900"/>
    </source>
</evidence>
<evidence type="ECO:0000256" key="4">
    <source>
        <dbReference type="PROSITE-ProRule" id="PRU01248"/>
    </source>
</evidence>
<dbReference type="CDD" id="cd00397">
    <property type="entry name" value="DNA_BRE_C"/>
    <property type="match status" value="1"/>
</dbReference>
<gene>
    <name evidence="7" type="ORF">OB960_18445</name>
</gene>
<reference evidence="7" key="1">
    <citation type="submission" date="2022-09" db="EMBL/GenBank/DDBJ databases">
        <title>Enrichment on poylsaccharides allowed isolation of novel metabolic and taxonomic groups of Haloarchaea.</title>
        <authorList>
            <person name="Sorokin D.Y."/>
            <person name="Elcheninov A.G."/>
            <person name="Khizhniak T.V."/>
            <person name="Kolganova T.V."/>
            <person name="Kublanov I.V."/>
        </authorList>
    </citation>
    <scope>NUCLEOTIDE SEQUENCE</scope>
    <source>
        <strain evidence="7">AArc-xg1-1</strain>
    </source>
</reference>
<dbReference type="GO" id="GO:0006310">
    <property type="term" value="P:DNA recombination"/>
    <property type="evidence" value="ECO:0007669"/>
    <property type="project" value="UniProtKB-KW"/>
</dbReference>
<dbReference type="GO" id="GO:0015074">
    <property type="term" value="P:DNA integration"/>
    <property type="evidence" value="ECO:0007669"/>
    <property type="project" value="UniProtKB-KW"/>
</dbReference>
<dbReference type="EMBL" id="JAOPKA010000015">
    <property type="protein sequence ID" value="MCU4743369.1"/>
    <property type="molecule type" value="Genomic_DNA"/>
</dbReference>
<evidence type="ECO:0000256" key="1">
    <source>
        <dbReference type="ARBA" id="ARBA00022908"/>
    </source>
</evidence>
<dbReference type="InterPro" id="IPR002104">
    <property type="entry name" value="Integrase_catalytic"/>
</dbReference>
<evidence type="ECO:0000256" key="2">
    <source>
        <dbReference type="ARBA" id="ARBA00023125"/>
    </source>
</evidence>
<keyword evidence="3" id="KW-0233">DNA recombination</keyword>
<dbReference type="InterPro" id="IPR010998">
    <property type="entry name" value="Integrase_recombinase_N"/>
</dbReference>
<evidence type="ECO:0000259" key="5">
    <source>
        <dbReference type="PROSITE" id="PS51898"/>
    </source>
</evidence>
<dbReference type="AlphaFoldDB" id="A0AAP2Z3H5"/>
<dbReference type="PROSITE" id="PS51900">
    <property type="entry name" value="CB"/>
    <property type="match status" value="1"/>
</dbReference>
<dbReference type="Gene3D" id="1.10.443.10">
    <property type="entry name" value="Intergrase catalytic core"/>
    <property type="match status" value="1"/>
</dbReference>
<proteinExistence type="predicted"/>
<dbReference type="InterPro" id="IPR011010">
    <property type="entry name" value="DNA_brk_join_enz"/>
</dbReference>
<protein>
    <submittedName>
        <fullName evidence="7">Tyrosine-type recombinase/integrase</fullName>
    </submittedName>
</protein>
<dbReference type="PANTHER" id="PTHR30349:SF41">
    <property type="entry name" value="INTEGRASE_RECOMBINASE PROTEIN MJ0367-RELATED"/>
    <property type="match status" value="1"/>
</dbReference>
<sequence>MSDLDPLGPWEAVDMYLEHRRDELAERTLSSHFYRLKQFCEWCDEEEIDNINDVNGRTLHRYKVYRRDEQGVAPTTLKGDFDTLRMFIGVCEALDAVEQGLKSKMLVPSVTGAEGVREQTLETNRAEEVLGHLERYEYASRTHAMLQLVWHVGMRTGGLRTIDLDDCDLEGEAPGIAIRHRPETDTPLKNQEAGERDVNVSEEVAAVLRDYIDVNRNEVVDEYGREPLFTSSHGRVSRACVQDWFYRSTRPCVIGNPCPKGRDPNECEAMEPNLATLCPDSVAPHAVRSGSITYQRRQGVPPEIVSDRVNASEDVIEKHYDMRTHRDRMQQRRQHLEGL</sequence>
<evidence type="ECO:0000256" key="3">
    <source>
        <dbReference type="ARBA" id="ARBA00023172"/>
    </source>
</evidence>
<accession>A0AAP2Z3H5</accession>
<dbReference type="RefSeq" id="WP_338005189.1">
    <property type="nucleotide sequence ID" value="NZ_JAOPKA010000015.1"/>
</dbReference>
<dbReference type="InterPro" id="IPR044068">
    <property type="entry name" value="CB"/>
</dbReference>
<feature type="domain" description="Tyr recombinase" evidence="5">
    <location>
        <begin position="116"/>
        <end position="336"/>
    </location>
</feature>
<comment type="caution">
    <text evidence="7">The sequence shown here is derived from an EMBL/GenBank/DDBJ whole genome shotgun (WGS) entry which is preliminary data.</text>
</comment>
<dbReference type="PROSITE" id="PS51898">
    <property type="entry name" value="TYR_RECOMBINASE"/>
    <property type="match status" value="1"/>
</dbReference>
<dbReference type="PANTHER" id="PTHR30349">
    <property type="entry name" value="PHAGE INTEGRASE-RELATED"/>
    <property type="match status" value="1"/>
</dbReference>